<dbReference type="AlphaFoldDB" id="A0A7C9BCL6"/>
<dbReference type="Gene3D" id="3.30.450.20">
    <property type="entry name" value="PAS domain"/>
    <property type="match status" value="5"/>
</dbReference>
<dbReference type="InterPro" id="IPR003594">
    <property type="entry name" value="HATPase_dom"/>
</dbReference>
<feature type="domain" description="PAC" evidence="8">
    <location>
        <begin position="510"/>
        <end position="564"/>
    </location>
</feature>
<evidence type="ECO:0000259" key="7">
    <source>
        <dbReference type="PROSITE" id="PS50112"/>
    </source>
</evidence>
<keyword evidence="10" id="KW-1185">Reference proteome</keyword>
<dbReference type="InterPro" id="IPR000700">
    <property type="entry name" value="PAS-assoc_C"/>
</dbReference>
<dbReference type="InterPro" id="IPR035965">
    <property type="entry name" value="PAS-like_dom_sf"/>
</dbReference>
<evidence type="ECO:0000259" key="6">
    <source>
        <dbReference type="PROSITE" id="PS50109"/>
    </source>
</evidence>
<proteinExistence type="predicted"/>
<sequence length="944" mass="108204">MSTKNTENNLFFLHGGGEMGQLTRMLDWSRTPVGDMQGWPQSLKTTLSILLNSRFPMFLWWGPELVCFYNDAYRPSLGQDGKHPSILGMPAQQAWPEIWETIKPLIDQVLAGGEATWSENQLIPIFRNGKLEDVYWTFSYSPVQGESGKVEGVLVTCSETTDAVNHLSQLEESKDQLSFAIEATELGTFDYEPSTDRFKANARLKEWFGLPPHATIELGDALNAVADHDRQRVTEAIQRALDYSSGGSYDIEYTIVHPESRKEIIVKARGRAWFDDTKTAYRFNGTLQDVTEQALAHKRIEESEKRFRTLAEQAPLGITIFRGADFVVEMANERYLQIVDRTESSFIGRPLFDSLPEVQEAVEPFLTQVLTTGVPYMGTEFPVFLNRYDKKELTYFNFVYHPLKEDDGTITRVIVIATEVTSMVNARHTLEESERQFRNLVMQSPMAITIFRGRDFVIELANSRMMNDLWRLNEDEVLGRKLLDVFPELRGQKYPELLNEVFDSGKIHTETESLAYVQGGDKLRKFYLDFEYAPLYDVDNKVSGIIATVNDVTERVEARRKLEESEASFRLLADSMPQFVWSSDPKGNLNYFNQSVYQFSGLQPDLIRQRGWMQIVHPDDKEANLRAWLYSIKTGEEFCIEHRLRRSDGNYRWLLSRAIPLKDSEGTIQMWVGTSTDIHDQKAFTSELEKLVQERTEELKQKNTDLEKINKELQSFTYISSHDLQEPLRKIQTFASRILEKEYPNLSETGKEYFKRMSVSASRMQLLINDLLAYSRTTTSERKFQETPLTEILEAVKMDMKEEIQQKNALIEAESLGSLKMIPFQFHQLFYNLISNSLKFSRPGVRPHLTITSGLAKGPCTKNELAADTSYHHIRFTDNGIGFDQKYGERIFQLFQRLNGKNEYSGTGIGLAIVKKIVENHHGSIVATGQINAGATFDIFIPQA</sequence>
<gene>
    <name evidence="9" type="ORF">GBK04_20275</name>
</gene>
<evidence type="ECO:0000256" key="2">
    <source>
        <dbReference type="ARBA" id="ARBA00012438"/>
    </source>
</evidence>
<dbReference type="Gene3D" id="1.10.287.130">
    <property type="match status" value="1"/>
</dbReference>
<dbReference type="InterPro" id="IPR000014">
    <property type="entry name" value="PAS"/>
</dbReference>
<dbReference type="Proteomes" id="UP000479293">
    <property type="component" value="Unassembled WGS sequence"/>
</dbReference>
<keyword evidence="5" id="KW-0418">Kinase</keyword>
<dbReference type="PANTHER" id="PTHR43304">
    <property type="entry name" value="PHYTOCHROME-LIKE PROTEIN CPH1"/>
    <property type="match status" value="1"/>
</dbReference>
<dbReference type="InterPro" id="IPR036097">
    <property type="entry name" value="HisK_dim/P_sf"/>
</dbReference>
<dbReference type="SMART" id="SM00387">
    <property type="entry name" value="HATPase_c"/>
    <property type="match status" value="1"/>
</dbReference>
<dbReference type="InterPro" id="IPR003661">
    <property type="entry name" value="HisK_dim/P_dom"/>
</dbReference>
<comment type="catalytic activity">
    <reaction evidence="1">
        <text>ATP + protein L-histidine = ADP + protein N-phospho-L-histidine.</text>
        <dbReference type="EC" id="2.7.13.3"/>
    </reaction>
</comment>
<feature type="domain" description="PAS" evidence="7">
    <location>
        <begin position="565"/>
        <end position="635"/>
    </location>
</feature>
<dbReference type="InterPro" id="IPR013655">
    <property type="entry name" value="PAS_fold_3"/>
</dbReference>
<dbReference type="Pfam" id="PF02518">
    <property type="entry name" value="HATPase_c"/>
    <property type="match status" value="1"/>
</dbReference>
<dbReference type="PROSITE" id="PS50112">
    <property type="entry name" value="PAS"/>
    <property type="match status" value="1"/>
</dbReference>
<dbReference type="PANTHER" id="PTHR43304:SF1">
    <property type="entry name" value="PAC DOMAIN-CONTAINING PROTEIN"/>
    <property type="match status" value="1"/>
</dbReference>
<dbReference type="InterPro" id="IPR036890">
    <property type="entry name" value="HATPase_C_sf"/>
</dbReference>
<keyword evidence="4" id="KW-0808">Transferase</keyword>
<evidence type="ECO:0000256" key="5">
    <source>
        <dbReference type="ARBA" id="ARBA00022777"/>
    </source>
</evidence>
<dbReference type="PRINTS" id="PR00344">
    <property type="entry name" value="BCTRLSENSOR"/>
</dbReference>
<dbReference type="EC" id="2.7.13.3" evidence="2"/>
<dbReference type="SUPFAM" id="SSF55874">
    <property type="entry name" value="ATPase domain of HSP90 chaperone/DNA topoisomerase II/histidine kinase"/>
    <property type="match status" value="1"/>
</dbReference>
<dbReference type="GO" id="GO:0000155">
    <property type="term" value="F:phosphorelay sensor kinase activity"/>
    <property type="evidence" value="ECO:0007669"/>
    <property type="project" value="InterPro"/>
</dbReference>
<dbReference type="InterPro" id="IPR013656">
    <property type="entry name" value="PAS_4"/>
</dbReference>
<feature type="domain" description="Histidine kinase" evidence="6">
    <location>
        <begin position="719"/>
        <end position="944"/>
    </location>
</feature>
<reference evidence="9 10" key="1">
    <citation type="submission" date="2019-10" db="EMBL/GenBank/DDBJ databases">
        <title>Draft Genome Sequence of Cytophagaceae sp. SJW1-29.</title>
        <authorList>
            <person name="Choi A."/>
        </authorList>
    </citation>
    <scope>NUCLEOTIDE SEQUENCE [LARGE SCALE GENOMIC DNA]</scope>
    <source>
        <strain evidence="9 10">SJW1-29</strain>
    </source>
</reference>
<dbReference type="InterPro" id="IPR001610">
    <property type="entry name" value="PAC"/>
</dbReference>
<dbReference type="InterPro" id="IPR052162">
    <property type="entry name" value="Sensor_kinase/Photoreceptor"/>
</dbReference>
<dbReference type="InterPro" id="IPR004358">
    <property type="entry name" value="Sig_transdc_His_kin-like_C"/>
</dbReference>
<dbReference type="EMBL" id="WHLY01000002">
    <property type="protein sequence ID" value="MPR35622.1"/>
    <property type="molecule type" value="Genomic_DNA"/>
</dbReference>
<dbReference type="CDD" id="cd00082">
    <property type="entry name" value="HisKA"/>
    <property type="match status" value="1"/>
</dbReference>
<dbReference type="Pfam" id="PF08448">
    <property type="entry name" value="PAS_4"/>
    <property type="match status" value="3"/>
</dbReference>
<dbReference type="NCBIfam" id="TIGR00229">
    <property type="entry name" value="sensory_box"/>
    <property type="match status" value="2"/>
</dbReference>
<dbReference type="FunFam" id="3.30.450.20:FF:000099">
    <property type="entry name" value="Sensory box sensor histidine kinase"/>
    <property type="match status" value="1"/>
</dbReference>
<evidence type="ECO:0000256" key="3">
    <source>
        <dbReference type="ARBA" id="ARBA00022553"/>
    </source>
</evidence>
<dbReference type="SMART" id="SM00388">
    <property type="entry name" value="HisKA"/>
    <property type="match status" value="1"/>
</dbReference>
<dbReference type="SUPFAM" id="SSF55785">
    <property type="entry name" value="PYP-like sensor domain (PAS domain)"/>
    <property type="match status" value="5"/>
</dbReference>
<dbReference type="SMART" id="SM00086">
    <property type="entry name" value="PAC"/>
    <property type="match status" value="3"/>
</dbReference>
<accession>A0A7C9BCL6</accession>
<evidence type="ECO:0000256" key="1">
    <source>
        <dbReference type="ARBA" id="ARBA00000085"/>
    </source>
</evidence>
<evidence type="ECO:0000259" key="8">
    <source>
        <dbReference type="PROSITE" id="PS50113"/>
    </source>
</evidence>
<dbReference type="Gene3D" id="3.30.565.10">
    <property type="entry name" value="Histidine kinase-like ATPase, C-terminal domain"/>
    <property type="match status" value="1"/>
</dbReference>
<feature type="domain" description="PAC" evidence="8">
    <location>
        <begin position="249"/>
        <end position="302"/>
    </location>
</feature>
<comment type="caution">
    <text evidence="9">The sequence shown here is derived from an EMBL/GenBank/DDBJ whole genome shotgun (WGS) entry which is preliminary data.</text>
</comment>
<feature type="domain" description="PAC" evidence="8">
    <location>
        <begin position="638"/>
        <end position="690"/>
    </location>
</feature>
<dbReference type="Pfam" id="PF00512">
    <property type="entry name" value="HisKA"/>
    <property type="match status" value="1"/>
</dbReference>
<evidence type="ECO:0000313" key="9">
    <source>
        <dbReference type="EMBL" id="MPR35622.1"/>
    </source>
</evidence>
<dbReference type="Pfam" id="PF08447">
    <property type="entry name" value="PAS_3"/>
    <property type="match status" value="2"/>
</dbReference>
<keyword evidence="3" id="KW-0597">Phosphoprotein</keyword>
<evidence type="ECO:0000313" key="10">
    <source>
        <dbReference type="Proteomes" id="UP000479293"/>
    </source>
</evidence>
<name>A0A7C9BCL6_9BACT</name>
<dbReference type="SUPFAM" id="SSF47384">
    <property type="entry name" value="Homodimeric domain of signal transducing histidine kinase"/>
    <property type="match status" value="1"/>
</dbReference>
<evidence type="ECO:0000256" key="4">
    <source>
        <dbReference type="ARBA" id="ARBA00022679"/>
    </source>
</evidence>
<organism evidence="9 10">
    <name type="scientific">Salmonirosea aquatica</name>
    <dbReference type="NCBI Taxonomy" id="2654236"/>
    <lineage>
        <taxon>Bacteria</taxon>
        <taxon>Pseudomonadati</taxon>
        <taxon>Bacteroidota</taxon>
        <taxon>Cytophagia</taxon>
        <taxon>Cytophagales</taxon>
        <taxon>Spirosomataceae</taxon>
        <taxon>Salmonirosea</taxon>
    </lineage>
</organism>
<dbReference type="PROSITE" id="PS50113">
    <property type="entry name" value="PAC"/>
    <property type="match status" value="3"/>
</dbReference>
<dbReference type="RefSeq" id="WP_152762839.1">
    <property type="nucleotide sequence ID" value="NZ_WHLY01000002.1"/>
</dbReference>
<dbReference type="CDD" id="cd00130">
    <property type="entry name" value="PAS"/>
    <property type="match status" value="1"/>
</dbReference>
<dbReference type="PROSITE" id="PS50109">
    <property type="entry name" value="HIS_KIN"/>
    <property type="match status" value="1"/>
</dbReference>
<dbReference type="InterPro" id="IPR005467">
    <property type="entry name" value="His_kinase_dom"/>
</dbReference>
<protein>
    <recommendedName>
        <fullName evidence="2">histidine kinase</fullName>
        <ecNumber evidence="2">2.7.13.3</ecNumber>
    </recommendedName>
</protein>
<dbReference type="SMART" id="SM00091">
    <property type="entry name" value="PAS"/>
    <property type="match status" value="4"/>
</dbReference>